<dbReference type="PROSITE" id="PS51821">
    <property type="entry name" value="VELVET"/>
    <property type="match status" value="1"/>
</dbReference>
<gene>
    <name evidence="3" type="ORF">P154DRAFT_438094</name>
</gene>
<keyword evidence="4" id="KW-1185">Reference proteome</keyword>
<evidence type="ECO:0000313" key="3">
    <source>
        <dbReference type="EMBL" id="KAF1998985.1"/>
    </source>
</evidence>
<dbReference type="Gene3D" id="2.60.40.3960">
    <property type="entry name" value="Velvet domain"/>
    <property type="match status" value="1"/>
</dbReference>
<organism evidence="3 4">
    <name type="scientific">Amniculicola lignicola CBS 123094</name>
    <dbReference type="NCBI Taxonomy" id="1392246"/>
    <lineage>
        <taxon>Eukaryota</taxon>
        <taxon>Fungi</taxon>
        <taxon>Dikarya</taxon>
        <taxon>Ascomycota</taxon>
        <taxon>Pezizomycotina</taxon>
        <taxon>Dothideomycetes</taxon>
        <taxon>Pleosporomycetidae</taxon>
        <taxon>Pleosporales</taxon>
        <taxon>Amniculicolaceae</taxon>
        <taxon>Amniculicola</taxon>
    </lineage>
</organism>
<evidence type="ECO:0000256" key="1">
    <source>
        <dbReference type="SAM" id="MobiDB-lite"/>
    </source>
</evidence>
<reference evidence="3" key="1">
    <citation type="journal article" date="2020" name="Stud. Mycol.">
        <title>101 Dothideomycetes genomes: a test case for predicting lifestyles and emergence of pathogens.</title>
        <authorList>
            <person name="Haridas S."/>
            <person name="Albert R."/>
            <person name="Binder M."/>
            <person name="Bloem J."/>
            <person name="Labutti K."/>
            <person name="Salamov A."/>
            <person name="Andreopoulos B."/>
            <person name="Baker S."/>
            <person name="Barry K."/>
            <person name="Bills G."/>
            <person name="Bluhm B."/>
            <person name="Cannon C."/>
            <person name="Castanera R."/>
            <person name="Culley D."/>
            <person name="Daum C."/>
            <person name="Ezra D."/>
            <person name="Gonzalez J."/>
            <person name="Henrissat B."/>
            <person name="Kuo A."/>
            <person name="Liang C."/>
            <person name="Lipzen A."/>
            <person name="Lutzoni F."/>
            <person name="Magnuson J."/>
            <person name="Mondo S."/>
            <person name="Nolan M."/>
            <person name="Ohm R."/>
            <person name="Pangilinan J."/>
            <person name="Park H.-J."/>
            <person name="Ramirez L."/>
            <person name="Alfaro M."/>
            <person name="Sun H."/>
            <person name="Tritt A."/>
            <person name="Yoshinaga Y."/>
            <person name="Zwiers L.-H."/>
            <person name="Turgeon B."/>
            <person name="Goodwin S."/>
            <person name="Spatafora J."/>
            <person name="Crous P."/>
            <person name="Grigoriev I."/>
        </authorList>
    </citation>
    <scope>NUCLEOTIDE SEQUENCE</scope>
    <source>
        <strain evidence="3">CBS 123094</strain>
    </source>
</reference>
<feature type="domain" description="Velvet" evidence="2">
    <location>
        <begin position="38"/>
        <end position="234"/>
    </location>
</feature>
<protein>
    <recommendedName>
        <fullName evidence="2">Velvet domain-containing protein</fullName>
    </recommendedName>
</protein>
<dbReference type="OrthoDB" id="5399926at2759"/>
<name>A0A6A5WIM3_9PLEO</name>
<dbReference type="AlphaFoldDB" id="A0A6A5WIM3"/>
<sequence>MADVARPRTIGNRAVGRSRHHGGRSSGRSRSGRASLSPEDIRYAMDVIVQPPATARAGNNWPLIVRLRTTNTDPEDALLDSANLVAVATLIPAPNSSSSSDPNTLNTLLAGRRFDSIHPFSDDEADGFLGSMEMDDPSGVGYVHFPDLVIRQAGMWCVRITLIRIRSSSSEPPASSIAGGASVQVVDSNPIVVQQGTGASTMAHYNGGDEEEDDDGGWLEVLRTLQTRRRSGGG</sequence>
<dbReference type="InterPro" id="IPR038491">
    <property type="entry name" value="Velvet_dom_sf"/>
</dbReference>
<dbReference type="InterPro" id="IPR037525">
    <property type="entry name" value="Velvet_dom"/>
</dbReference>
<evidence type="ECO:0000259" key="2">
    <source>
        <dbReference type="PROSITE" id="PS51821"/>
    </source>
</evidence>
<evidence type="ECO:0000313" key="4">
    <source>
        <dbReference type="Proteomes" id="UP000799779"/>
    </source>
</evidence>
<dbReference type="EMBL" id="ML977599">
    <property type="protein sequence ID" value="KAF1998985.1"/>
    <property type="molecule type" value="Genomic_DNA"/>
</dbReference>
<accession>A0A6A5WIM3</accession>
<proteinExistence type="predicted"/>
<dbReference type="Proteomes" id="UP000799779">
    <property type="component" value="Unassembled WGS sequence"/>
</dbReference>
<feature type="region of interest" description="Disordered" evidence="1">
    <location>
        <begin position="1"/>
        <end position="36"/>
    </location>
</feature>